<comment type="caution">
    <text evidence="2">The sequence shown here is derived from an EMBL/GenBank/DDBJ whole genome shotgun (WGS) entry which is preliminary data.</text>
</comment>
<proteinExistence type="predicted"/>
<gene>
    <name evidence="2" type="ORF">EPUL_006276</name>
</gene>
<feature type="region of interest" description="Disordered" evidence="1">
    <location>
        <begin position="231"/>
        <end position="301"/>
    </location>
</feature>
<evidence type="ECO:0000313" key="2">
    <source>
        <dbReference type="EMBL" id="POS81837.1"/>
    </source>
</evidence>
<feature type="non-terminal residue" evidence="2">
    <location>
        <position position="374"/>
    </location>
</feature>
<dbReference type="InterPro" id="IPR021109">
    <property type="entry name" value="Peptidase_aspartic_dom_sf"/>
</dbReference>
<dbReference type="Proteomes" id="UP000237438">
    <property type="component" value="Unassembled WGS sequence"/>
</dbReference>
<dbReference type="EMBL" id="PEDP01006980">
    <property type="protein sequence ID" value="POS81837.1"/>
    <property type="molecule type" value="Genomic_DNA"/>
</dbReference>
<feature type="non-terminal residue" evidence="2">
    <location>
        <position position="1"/>
    </location>
</feature>
<dbReference type="Pfam" id="PF08284">
    <property type="entry name" value="RVP_2"/>
    <property type="match status" value="1"/>
</dbReference>
<keyword evidence="3" id="KW-1185">Reference proteome</keyword>
<sequence>SDRIQKTNNGRKWKEKKRNVDAAQVLLSSKQRDHEKFETKMKDGEFETVQPHQYKSFRITVQVEANRKGTTHCVELKTGFTHADQGADVSLISDSLANALSVVRKLLPQPMKFQTAEGGSTITRHFASIQIGVAGIWRKVDVLVLPKIKNDTYSLLLGLPWLYQVKARIDIPTFSLRIGDREIDGKRVDIATTKFRQGKNQSIRLAIDDEQIAKKIKAEIDANLREMKTLSVPKNSNTQLDDPFEESSDTDTTVESYSEKSSDDDENQTERLNPSKQACHQVEVQGQSTKANFPTNRRPVRRSLSNEPRELIETWFTSCQAKIGDLVPDEESRFQLKQLLYTYKDINATEISDLPATDLYVHKVKLKEGTKPHH</sequence>
<evidence type="ECO:0000313" key="3">
    <source>
        <dbReference type="Proteomes" id="UP000237438"/>
    </source>
</evidence>
<dbReference type="CDD" id="cd00303">
    <property type="entry name" value="retropepsin_like"/>
    <property type="match status" value="1"/>
</dbReference>
<organism evidence="2 3">
    <name type="scientific">Erysiphe pulchra</name>
    <dbReference type="NCBI Taxonomy" id="225359"/>
    <lineage>
        <taxon>Eukaryota</taxon>
        <taxon>Fungi</taxon>
        <taxon>Dikarya</taxon>
        <taxon>Ascomycota</taxon>
        <taxon>Pezizomycotina</taxon>
        <taxon>Leotiomycetes</taxon>
        <taxon>Erysiphales</taxon>
        <taxon>Erysiphaceae</taxon>
        <taxon>Erysiphe</taxon>
    </lineage>
</organism>
<protein>
    <submittedName>
        <fullName evidence="2">Uncharacterized protein</fullName>
    </submittedName>
</protein>
<name>A0A2S4PIL0_9PEZI</name>
<dbReference type="SUPFAM" id="SSF50630">
    <property type="entry name" value="Acid proteases"/>
    <property type="match status" value="1"/>
</dbReference>
<dbReference type="AlphaFoldDB" id="A0A2S4PIL0"/>
<feature type="compositionally biased region" description="Polar residues" evidence="1">
    <location>
        <begin position="270"/>
        <end position="295"/>
    </location>
</feature>
<dbReference type="Gene3D" id="2.40.70.10">
    <property type="entry name" value="Acid Proteases"/>
    <property type="match status" value="1"/>
</dbReference>
<dbReference type="OrthoDB" id="3596854at2759"/>
<reference evidence="2 3" key="1">
    <citation type="submission" date="2017-10" db="EMBL/GenBank/DDBJ databases">
        <title>Development of genomic resources for the powdery mildew, Erysiphe pulchra.</title>
        <authorList>
            <person name="Wadl P.A."/>
            <person name="Mack B.M."/>
            <person name="Moore G."/>
            <person name="Beltz S.B."/>
        </authorList>
    </citation>
    <scope>NUCLEOTIDE SEQUENCE [LARGE SCALE GENOMIC DNA]</scope>
    <source>
        <strain evidence="2">Cflorida</strain>
    </source>
</reference>
<dbReference type="STRING" id="225359.A0A2S4PIL0"/>
<accession>A0A2S4PIL0</accession>
<evidence type="ECO:0000256" key="1">
    <source>
        <dbReference type="SAM" id="MobiDB-lite"/>
    </source>
</evidence>